<feature type="domain" description="Fe/B12 periplasmic-binding" evidence="4">
    <location>
        <begin position="100"/>
        <end position="366"/>
    </location>
</feature>
<feature type="signal peptide" evidence="3">
    <location>
        <begin position="1"/>
        <end position="28"/>
    </location>
</feature>
<feature type="compositionally biased region" description="Polar residues" evidence="2">
    <location>
        <begin position="57"/>
        <end position="67"/>
    </location>
</feature>
<dbReference type="PANTHER" id="PTHR30535:SF4">
    <property type="entry name" value="HEMIN-BINDING PERIPLASMIC PROTEIN HMUT"/>
    <property type="match status" value="1"/>
</dbReference>
<keyword evidence="3" id="KW-0732">Signal</keyword>
<evidence type="ECO:0000259" key="4">
    <source>
        <dbReference type="PROSITE" id="PS50983"/>
    </source>
</evidence>
<dbReference type="SUPFAM" id="SSF53807">
    <property type="entry name" value="Helical backbone' metal receptor"/>
    <property type="match status" value="1"/>
</dbReference>
<evidence type="ECO:0000256" key="1">
    <source>
        <dbReference type="ARBA" id="ARBA00008814"/>
    </source>
</evidence>
<feature type="region of interest" description="Disordered" evidence="2">
    <location>
        <begin position="54"/>
        <end position="76"/>
    </location>
</feature>
<dbReference type="Pfam" id="PF01497">
    <property type="entry name" value="Peripla_BP_2"/>
    <property type="match status" value="1"/>
</dbReference>
<gene>
    <name evidence="5" type="ORF">ACFO7V_18065</name>
</gene>
<reference evidence="6" key="1">
    <citation type="journal article" date="2019" name="Int. J. Syst. Evol. Microbiol.">
        <title>The Global Catalogue of Microorganisms (GCM) 10K type strain sequencing project: providing services to taxonomists for standard genome sequencing and annotation.</title>
        <authorList>
            <consortium name="The Broad Institute Genomics Platform"/>
            <consortium name="The Broad Institute Genome Sequencing Center for Infectious Disease"/>
            <person name="Wu L."/>
            <person name="Ma J."/>
        </authorList>
    </citation>
    <scope>NUCLEOTIDE SEQUENCE [LARGE SCALE GENOMIC DNA]</scope>
    <source>
        <strain evidence="6">CGMCC 1.12849</strain>
    </source>
</reference>
<evidence type="ECO:0000256" key="3">
    <source>
        <dbReference type="SAM" id="SignalP"/>
    </source>
</evidence>
<evidence type="ECO:0000313" key="5">
    <source>
        <dbReference type="EMBL" id="MFC4718029.1"/>
    </source>
</evidence>
<dbReference type="PANTHER" id="PTHR30535">
    <property type="entry name" value="VITAMIN B12-BINDING PROTEIN"/>
    <property type="match status" value="1"/>
</dbReference>
<protein>
    <submittedName>
        <fullName evidence="5">Hemin ABC transporter substrate-binding protein</fullName>
    </submittedName>
</protein>
<proteinExistence type="inferred from homology"/>
<dbReference type="EMBL" id="JBHSHE010000091">
    <property type="protein sequence ID" value="MFC4718029.1"/>
    <property type="molecule type" value="Genomic_DNA"/>
</dbReference>
<evidence type="ECO:0000256" key="2">
    <source>
        <dbReference type="SAM" id="MobiDB-lite"/>
    </source>
</evidence>
<name>A0ABV9MSN9_9MICC</name>
<evidence type="ECO:0000313" key="6">
    <source>
        <dbReference type="Proteomes" id="UP001595884"/>
    </source>
</evidence>
<sequence>MSDKQYSRLTRNIMALGLAGLLALTSCASTDAGTNANGSGKVLSDAQILDDPKAFQGPSTAKLTSSDIDPVADNPQPELPVTITDAQDNQVTITDVSRILPMDLYGTSSRIVFDLGLGDNVVGRDTSTTFEQAQDLPLVTQDGHELNAEAILQLAPSVIITDSSLGPWDVVEQMRQAGIPVIVLGAERSLETSADMIKQIATALGVPEEGEVLAERTENEISDISAQIKEVAPQGGDRLRMLMLYARGQSGIYYIFGEGSGADSLITSLGGIDVADEIGWKGMKPMTDEAMVDAAPDLIIMMTGGLESVGGVDGIVESVPAVGLTPAGENKRIVDMNDSNLLSFGPNSPAVLEALSVAVYAPEMAE</sequence>
<dbReference type="Gene3D" id="3.40.50.1980">
    <property type="entry name" value="Nitrogenase molybdenum iron protein domain"/>
    <property type="match status" value="2"/>
</dbReference>
<feature type="chain" id="PRO_5046399470" evidence="3">
    <location>
        <begin position="29"/>
        <end position="366"/>
    </location>
</feature>
<accession>A0ABV9MSN9</accession>
<dbReference type="InterPro" id="IPR002491">
    <property type="entry name" value="ABC_transptr_periplasmic_BD"/>
</dbReference>
<dbReference type="RefSeq" id="WP_346059184.1">
    <property type="nucleotide sequence ID" value="NZ_BAAAVQ010000034.1"/>
</dbReference>
<comment type="caution">
    <text evidence="5">The sequence shown here is derived from an EMBL/GenBank/DDBJ whole genome shotgun (WGS) entry which is preliminary data.</text>
</comment>
<organism evidence="5 6">
    <name type="scientific">Glutamicibacter bergerei</name>
    <dbReference type="NCBI Taxonomy" id="256702"/>
    <lineage>
        <taxon>Bacteria</taxon>
        <taxon>Bacillati</taxon>
        <taxon>Actinomycetota</taxon>
        <taxon>Actinomycetes</taxon>
        <taxon>Micrococcales</taxon>
        <taxon>Micrococcaceae</taxon>
        <taxon>Glutamicibacter</taxon>
    </lineage>
</organism>
<keyword evidence="6" id="KW-1185">Reference proteome</keyword>
<dbReference type="InterPro" id="IPR050902">
    <property type="entry name" value="ABC_Transporter_SBP"/>
</dbReference>
<dbReference type="Proteomes" id="UP001595884">
    <property type="component" value="Unassembled WGS sequence"/>
</dbReference>
<dbReference type="PROSITE" id="PS51257">
    <property type="entry name" value="PROKAR_LIPOPROTEIN"/>
    <property type="match status" value="1"/>
</dbReference>
<comment type="similarity">
    <text evidence="1">Belongs to the bacterial solute-binding protein 8 family.</text>
</comment>
<dbReference type="PROSITE" id="PS50983">
    <property type="entry name" value="FE_B12_PBP"/>
    <property type="match status" value="1"/>
</dbReference>